<dbReference type="PaxDb" id="4097-A0A1S4DRR9"/>
<name>A0A1S4DRR9_TOBAC</name>
<dbReference type="CDD" id="cd00303">
    <property type="entry name" value="retropepsin_like"/>
    <property type="match status" value="1"/>
</dbReference>
<gene>
    <name evidence="1" type="primary">LOC107832485</name>
</gene>
<dbReference type="PANTHER" id="PTHR33067">
    <property type="entry name" value="RNA-DIRECTED DNA POLYMERASE-RELATED"/>
    <property type="match status" value="1"/>
</dbReference>
<dbReference type="OrthoDB" id="1750494at2759"/>
<dbReference type="Gene3D" id="2.40.70.10">
    <property type="entry name" value="Acid Proteases"/>
    <property type="match status" value="1"/>
</dbReference>
<dbReference type="RefSeq" id="XP_016515824.1">
    <property type="nucleotide sequence ID" value="XM_016660338.1"/>
</dbReference>
<evidence type="ECO:0000313" key="1">
    <source>
        <dbReference type="RefSeq" id="XP_016515824.1"/>
    </source>
</evidence>
<dbReference type="OMA" id="MTERQPR"/>
<dbReference type="PANTHER" id="PTHR33067:SF31">
    <property type="entry name" value="RNA-DIRECTED DNA POLYMERASE"/>
    <property type="match status" value="1"/>
</dbReference>
<protein>
    <submittedName>
        <fullName evidence="1">Uncharacterized protein</fullName>
    </submittedName>
</protein>
<reference evidence="1" key="1">
    <citation type="submission" date="2025-08" db="UniProtKB">
        <authorList>
            <consortium name="RefSeq"/>
        </authorList>
    </citation>
    <scope>IDENTIFICATION</scope>
</reference>
<proteinExistence type="predicted"/>
<accession>A0A1S4DRR9</accession>
<dbReference type="AlphaFoldDB" id="A0A1S4DRR9"/>
<organism evidence="1">
    <name type="scientific">Nicotiana tabacum</name>
    <name type="common">Common tobacco</name>
    <dbReference type="NCBI Taxonomy" id="4097"/>
    <lineage>
        <taxon>Eukaryota</taxon>
        <taxon>Viridiplantae</taxon>
        <taxon>Streptophyta</taxon>
        <taxon>Embryophyta</taxon>
        <taxon>Tracheophyta</taxon>
        <taxon>Spermatophyta</taxon>
        <taxon>Magnoliopsida</taxon>
        <taxon>eudicotyledons</taxon>
        <taxon>Gunneridae</taxon>
        <taxon>Pentapetalae</taxon>
        <taxon>asterids</taxon>
        <taxon>lamiids</taxon>
        <taxon>Solanales</taxon>
        <taxon>Solanaceae</taxon>
        <taxon>Nicotianoideae</taxon>
        <taxon>Nicotianeae</taxon>
        <taxon>Nicotiana</taxon>
    </lineage>
</organism>
<sequence>MAIRNLERYVGKLANILSERVLGTLPGDTKRNPKEIKNVVPLRSGHELEDPIAKQKDELIKGHVEIMEEQKIDNTQKGARMVDDGLKKKGKTRAQKKKEDVISINEETGESKYNPALPFSQKQRREKLDKQFEYFLEVLKQVHVNIPFTEVLSQMPAYAKFLKEILSKIRKVEETSIVKLTEHCSAILQNKLPQKCGDPESASINLMPLSIFRKLEGEIEEIRSIHVSLQLADQTTIILEGIVEDVLVRVDKFVFLVDFIVVNMEENKEVPLILGRPFLATGKAILDIQERSRYLLPVQAPVRRAQFEDFMVYLPADNTVNNTYNPKI</sequence>
<dbReference type="InterPro" id="IPR021109">
    <property type="entry name" value="Peptidase_aspartic_dom_sf"/>
</dbReference>
<dbReference type="KEGG" id="nta:107832485"/>